<gene>
    <name evidence="1" type="ORF">BDN70DRAFT_998044</name>
</gene>
<protein>
    <submittedName>
        <fullName evidence="1">Uncharacterized protein</fullName>
    </submittedName>
</protein>
<evidence type="ECO:0000313" key="1">
    <source>
        <dbReference type="EMBL" id="KAF9472696.1"/>
    </source>
</evidence>
<comment type="caution">
    <text evidence="1">The sequence shown here is derived from an EMBL/GenBank/DDBJ whole genome shotgun (WGS) entry which is preliminary data.</text>
</comment>
<name>A0A9P5YRP0_9AGAR</name>
<dbReference type="OrthoDB" id="2691851at2759"/>
<sequence>MTLAQTPIKYSVIAHQNGQKCRVSFANAIISQIATFRSISVGATQTGEFQISTSPTQSKPSSQCPGAAYKRELDISYLPYRFPIHAPGSRFKPDYTLISIDPQDIFIRVRSLQITRTSSSNSIACALCQCIGNLVERVQKHASKPPVNMDRSSLSFCQLEQKLDDAETRLSKERLSHLDTDNALRRVRIHKLTYEDFIALAGSQDIPGLHRIVKISNQYGWSAEMLLEKTQKALDGVYHPKSFKDLEFDLATTIYELGGSAALYALQKSSFSFPARTTLISRRQDYKLCMTVSSVTMTDTLANIKTMFKDVKPGHRKAGMTLSMDEVANEIGGLCEHSGKELPSVEMGKNLDVVRAVTRAIRDGKNHIGQEIFVAAIARNDDANCGAKPVLLIPTCKKGSYHDSALVIEMIRQAWKFSPYVEALHGSLWSMASDGDPEHRPALYQHCM</sequence>
<proteinExistence type="predicted"/>
<organism evidence="1 2">
    <name type="scientific">Pholiota conissans</name>
    <dbReference type="NCBI Taxonomy" id="109636"/>
    <lineage>
        <taxon>Eukaryota</taxon>
        <taxon>Fungi</taxon>
        <taxon>Dikarya</taxon>
        <taxon>Basidiomycota</taxon>
        <taxon>Agaricomycotina</taxon>
        <taxon>Agaricomycetes</taxon>
        <taxon>Agaricomycetidae</taxon>
        <taxon>Agaricales</taxon>
        <taxon>Agaricineae</taxon>
        <taxon>Strophariaceae</taxon>
        <taxon>Pholiota</taxon>
    </lineage>
</organism>
<evidence type="ECO:0000313" key="2">
    <source>
        <dbReference type="Proteomes" id="UP000807469"/>
    </source>
</evidence>
<accession>A0A9P5YRP0</accession>
<dbReference type="AlphaFoldDB" id="A0A9P5YRP0"/>
<dbReference type="Proteomes" id="UP000807469">
    <property type="component" value="Unassembled WGS sequence"/>
</dbReference>
<reference evidence="1" key="1">
    <citation type="submission" date="2020-11" db="EMBL/GenBank/DDBJ databases">
        <authorList>
            <consortium name="DOE Joint Genome Institute"/>
            <person name="Ahrendt S."/>
            <person name="Riley R."/>
            <person name="Andreopoulos W."/>
            <person name="Labutti K."/>
            <person name="Pangilinan J."/>
            <person name="Ruiz-Duenas F.J."/>
            <person name="Barrasa J.M."/>
            <person name="Sanchez-Garcia M."/>
            <person name="Camarero S."/>
            <person name="Miyauchi S."/>
            <person name="Serrano A."/>
            <person name="Linde D."/>
            <person name="Babiker R."/>
            <person name="Drula E."/>
            <person name="Ayuso-Fernandez I."/>
            <person name="Pacheco R."/>
            <person name="Padilla G."/>
            <person name="Ferreira P."/>
            <person name="Barriuso J."/>
            <person name="Kellner H."/>
            <person name="Castanera R."/>
            <person name="Alfaro M."/>
            <person name="Ramirez L."/>
            <person name="Pisabarro A.G."/>
            <person name="Kuo A."/>
            <person name="Tritt A."/>
            <person name="Lipzen A."/>
            <person name="He G."/>
            <person name="Yan M."/>
            <person name="Ng V."/>
            <person name="Cullen D."/>
            <person name="Martin F."/>
            <person name="Rosso M.-N."/>
            <person name="Henrissat B."/>
            <person name="Hibbett D."/>
            <person name="Martinez A.T."/>
            <person name="Grigoriev I.V."/>
        </authorList>
    </citation>
    <scope>NUCLEOTIDE SEQUENCE</scope>
    <source>
        <strain evidence="1">CIRM-BRFM 674</strain>
    </source>
</reference>
<dbReference type="EMBL" id="MU155507">
    <property type="protein sequence ID" value="KAF9472696.1"/>
    <property type="molecule type" value="Genomic_DNA"/>
</dbReference>
<keyword evidence="2" id="KW-1185">Reference proteome</keyword>